<dbReference type="InterPro" id="IPR008969">
    <property type="entry name" value="CarboxyPept-like_regulatory"/>
</dbReference>
<dbReference type="InterPro" id="IPR051045">
    <property type="entry name" value="TonB-dependent_transducer"/>
</dbReference>
<dbReference type="GO" id="GO:0098797">
    <property type="term" value="C:plasma membrane protein complex"/>
    <property type="evidence" value="ECO:0007669"/>
    <property type="project" value="TreeGrafter"/>
</dbReference>
<dbReference type="EMBL" id="CADCTQ010000409">
    <property type="protein sequence ID" value="CAA9294945.1"/>
    <property type="molecule type" value="Genomic_DNA"/>
</dbReference>
<dbReference type="Pfam" id="PF13715">
    <property type="entry name" value="CarbopepD_reg_2"/>
    <property type="match status" value="1"/>
</dbReference>
<evidence type="ECO:0000313" key="11">
    <source>
        <dbReference type="EMBL" id="CAA9294945.1"/>
    </source>
</evidence>
<dbReference type="SUPFAM" id="SSF74653">
    <property type="entry name" value="TolA/TonB C-terminal domain"/>
    <property type="match status" value="1"/>
</dbReference>
<evidence type="ECO:0000256" key="5">
    <source>
        <dbReference type="ARBA" id="ARBA00022519"/>
    </source>
</evidence>
<organism evidence="11">
    <name type="scientific">uncultured Cytophagales bacterium</name>
    <dbReference type="NCBI Taxonomy" id="158755"/>
    <lineage>
        <taxon>Bacteria</taxon>
        <taxon>Pseudomonadati</taxon>
        <taxon>Bacteroidota</taxon>
        <taxon>Sphingobacteriia</taxon>
        <taxon>Sphingobacteriales</taxon>
        <taxon>environmental samples</taxon>
    </lineage>
</organism>
<dbReference type="NCBIfam" id="TIGR01352">
    <property type="entry name" value="tonB_Cterm"/>
    <property type="match status" value="1"/>
</dbReference>
<dbReference type="Gene3D" id="3.30.1150.10">
    <property type="match status" value="1"/>
</dbReference>
<feature type="domain" description="TonB C-terminal" evidence="10">
    <location>
        <begin position="163"/>
        <end position="252"/>
    </location>
</feature>
<dbReference type="Pfam" id="PF03544">
    <property type="entry name" value="TonB_C"/>
    <property type="match status" value="1"/>
</dbReference>
<accession>A0A6J4K3R2</accession>
<evidence type="ECO:0000256" key="4">
    <source>
        <dbReference type="ARBA" id="ARBA00022475"/>
    </source>
</evidence>
<comment type="similarity">
    <text evidence="2">Belongs to the TonB family.</text>
</comment>
<sequence length="252" mass="26139">MLRPSPSAQPTRWKTAFAAIIVASLPLLPACRSTEAVEPESAAAQDLTVIGSVYRSQDENRGALAGTRVVIKGTNTGTITDQTGTYRLEHVPPGSTLVFSSDGLGTREFTVGPAGQGRKGVLALDVQLTPAEGAAAEKTASAGPSTQGGTVYEVVEEMPEFAGGFESLGKYLGDNIVYPKDALANKVTGTVFVSFIVNADGSVSGAQVVKGIGGGCNEEALRVVQHMPNWQAGKQSGQAVAVRLSLPIRFAH</sequence>
<dbReference type="PANTHER" id="PTHR33446:SF2">
    <property type="entry name" value="PROTEIN TONB"/>
    <property type="match status" value="1"/>
</dbReference>
<dbReference type="GO" id="GO:0015031">
    <property type="term" value="P:protein transport"/>
    <property type="evidence" value="ECO:0007669"/>
    <property type="project" value="UniProtKB-KW"/>
</dbReference>
<gene>
    <name evidence="11" type="ORF">AVDCRST_MAG56-4954</name>
</gene>
<dbReference type="InterPro" id="IPR006260">
    <property type="entry name" value="TonB/TolA_C"/>
</dbReference>
<keyword evidence="7" id="KW-0653">Protein transport</keyword>
<keyword evidence="4" id="KW-1003">Cell membrane</keyword>
<proteinExistence type="inferred from homology"/>
<reference evidence="11" key="1">
    <citation type="submission" date="2020-02" db="EMBL/GenBank/DDBJ databases">
        <authorList>
            <person name="Meier V. D."/>
        </authorList>
    </citation>
    <scope>NUCLEOTIDE SEQUENCE</scope>
    <source>
        <strain evidence="11">AVDCRST_MAG56</strain>
    </source>
</reference>
<dbReference type="PROSITE" id="PS52015">
    <property type="entry name" value="TONB_CTD"/>
    <property type="match status" value="1"/>
</dbReference>
<dbReference type="InterPro" id="IPR037682">
    <property type="entry name" value="TonB_C"/>
</dbReference>
<comment type="subcellular location">
    <subcellularLocation>
        <location evidence="1">Cell inner membrane</location>
        <topology evidence="1">Single-pass membrane protein</topology>
        <orientation evidence="1">Periplasmic side</orientation>
    </subcellularLocation>
</comment>
<name>A0A6J4K3R2_9SPHI</name>
<dbReference type="Gene3D" id="2.60.40.1120">
    <property type="entry name" value="Carboxypeptidase-like, regulatory domain"/>
    <property type="match status" value="1"/>
</dbReference>
<dbReference type="AlphaFoldDB" id="A0A6J4K3R2"/>
<evidence type="ECO:0000256" key="6">
    <source>
        <dbReference type="ARBA" id="ARBA00022692"/>
    </source>
</evidence>
<dbReference type="GO" id="GO:0055085">
    <property type="term" value="P:transmembrane transport"/>
    <property type="evidence" value="ECO:0007669"/>
    <property type="project" value="InterPro"/>
</dbReference>
<dbReference type="SUPFAM" id="SSF49464">
    <property type="entry name" value="Carboxypeptidase regulatory domain-like"/>
    <property type="match status" value="1"/>
</dbReference>
<keyword evidence="9" id="KW-0472">Membrane</keyword>
<evidence type="ECO:0000256" key="1">
    <source>
        <dbReference type="ARBA" id="ARBA00004383"/>
    </source>
</evidence>
<keyword evidence="8" id="KW-1133">Transmembrane helix</keyword>
<dbReference type="GO" id="GO:0031992">
    <property type="term" value="F:energy transducer activity"/>
    <property type="evidence" value="ECO:0007669"/>
    <property type="project" value="TreeGrafter"/>
</dbReference>
<evidence type="ECO:0000256" key="7">
    <source>
        <dbReference type="ARBA" id="ARBA00022927"/>
    </source>
</evidence>
<dbReference type="PANTHER" id="PTHR33446">
    <property type="entry name" value="PROTEIN TONB-RELATED"/>
    <property type="match status" value="1"/>
</dbReference>
<evidence type="ECO:0000259" key="10">
    <source>
        <dbReference type="PROSITE" id="PS52015"/>
    </source>
</evidence>
<evidence type="ECO:0000256" key="3">
    <source>
        <dbReference type="ARBA" id="ARBA00022448"/>
    </source>
</evidence>
<evidence type="ECO:0000256" key="2">
    <source>
        <dbReference type="ARBA" id="ARBA00006555"/>
    </source>
</evidence>
<protein>
    <recommendedName>
        <fullName evidence="10">TonB C-terminal domain-containing protein</fullName>
    </recommendedName>
</protein>
<keyword evidence="6" id="KW-0812">Transmembrane</keyword>
<keyword evidence="5" id="KW-0997">Cell inner membrane</keyword>
<evidence type="ECO:0000256" key="9">
    <source>
        <dbReference type="ARBA" id="ARBA00023136"/>
    </source>
</evidence>
<keyword evidence="3" id="KW-0813">Transport</keyword>
<evidence type="ECO:0000256" key="8">
    <source>
        <dbReference type="ARBA" id="ARBA00022989"/>
    </source>
</evidence>